<feature type="region of interest" description="Disordered" evidence="1">
    <location>
        <begin position="1"/>
        <end position="21"/>
    </location>
</feature>
<protein>
    <submittedName>
        <fullName evidence="2">Uncharacterized protein</fullName>
    </submittedName>
</protein>
<dbReference type="AlphaFoldDB" id="A0A1R3KVC8"/>
<evidence type="ECO:0000313" key="2">
    <source>
        <dbReference type="EMBL" id="OMP11053.1"/>
    </source>
</evidence>
<dbReference type="Gramene" id="OMP11053">
    <property type="protein sequence ID" value="OMP11053"/>
    <property type="gene ID" value="CCACVL1_00698"/>
</dbReference>
<name>A0A1R3KVC8_COCAP</name>
<keyword evidence="3" id="KW-1185">Reference proteome</keyword>
<dbReference type="EMBL" id="AWWV01001631">
    <property type="protein sequence ID" value="OMP11053.1"/>
    <property type="molecule type" value="Genomic_DNA"/>
</dbReference>
<evidence type="ECO:0000313" key="3">
    <source>
        <dbReference type="Proteomes" id="UP000188268"/>
    </source>
</evidence>
<reference evidence="2 3" key="1">
    <citation type="submission" date="2013-09" db="EMBL/GenBank/DDBJ databases">
        <title>Corchorus capsularis genome sequencing.</title>
        <authorList>
            <person name="Alam M."/>
            <person name="Haque M.S."/>
            <person name="Islam M.S."/>
            <person name="Emdad E.M."/>
            <person name="Islam M.M."/>
            <person name="Ahmed B."/>
            <person name="Halim A."/>
            <person name="Hossen Q.M.M."/>
            <person name="Hossain M.Z."/>
            <person name="Ahmed R."/>
            <person name="Khan M.M."/>
            <person name="Islam R."/>
            <person name="Rashid M.M."/>
            <person name="Khan S.A."/>
            <person name="Rahman M.S."/>
            <person name="Alam M."/>
        </authorList>
    </citation>
    <scope>NUCLEOTIDE SEQUENCE [LARGE SCALE GENOMIC DNA]</scope>
    <source>
        <strain evidence="3">cv. CVL-1</strain>
        <tissue evidence="2">Whole seedling</tissue>
    </source>
</reference>
<evidence type="ECO:0000256" key="1">
    <source>
        <dbReference type="SAM" id="MobiDB-lite"/>
    </source>
</evidence>
<organism evidence="2 3">
    <name type="scientific">Corchorus capsularis</name>
    <name type="common">Jute</name>
    <dbReference type="NCBI Taxonomy" id="210143"/>
    <lineage>
        <taxon>Eukaryota</taxon>
        <taxon>Viridiplantae</taxon>
        <taxon>Streptophyta</taxon>
        <taxon>Embryophyta</taxon>
        <taxon>Tracheophyta</taxon>
        <taxon>Spermatophyta</taxon>
        <taxon>Magnoliopsida</taxon>
        <taxon>eudicotyledons</taxon>
        <taxon>Gunneridae</taxon>
        <taxon>Pentapetalae</taxon>
        <taxon>rosids</taxon>
        <taxon>malvids</taxon>
        <taxon>Malvales</taxon>
        <taxon>Malvaceae</taxon>
        <taxon>Grewioideae</taxon>
        <taxon>Apeibeae</taxon>
        <taxon>Corchorus</taxon>
    </lineage>
</organism>
<sequence length="21" mass="2378">MARSPSVPTNKLSRSLLTKKY</sequence>
<gene>
    <name evidence="2" type="ORF">CCACVL1_00698</name>
</gene>
<dbReference type="Proteomes" id="UP000188268">
    <property type="component" value="Unassembled WGS sequence"/>
</dbReference>
<comment type="caution">
    <text evidence="2">The sequence shown here is derived from an EMBL/GenBank/DDBJ whole genome shotgun (WGS) entry which is preliminary data.</text>
</comment>
<accession>A0A1R3KVC8</accession>
<proteinExistence type="predicted"/>